<dbReference type="Proteomes" id="UP000667802">
    <property type="component" value="Unassembled WGS sequence"/>
</dbReference>
<comment type="caution">
    <text evidence="1">The sequence shown here is derived from an EMBL/GenBank/DDBJ whole genome shotgun (WGS) entry which is preliminary data.</text>
</comment>
<protein>
    <submittedName>
        <fullName evidence="1">Uncharacterized protein</fullName>
    </submittedName>
</protein>
<dbReference type="EMBL" id="JAALHA020000013">
    <property type="protein sequence ID" value="MDR9897500.1"/>
    <property type="molecule type" value="Genomic_DNA"/>
</dbReference>
<name>A0AAP5M9R7_9CYAN</name>
<reference evidence="2" key="1">
    <citation type="journal article" date="2021" name="Science">
        <title>Hunting the eagle killer: A cyanobacterial neurotoxin causes vacuolar myelinopathy.</title>
        <authorList>
            <person name="Breinlinger S."/>
            <person name="Phillips T.J."/>
            <person name="Haram B.N."/>
            <person name="Mares J."/>
            <person name="Martinez Yerena J.A."/>
            <person name="Hrouzek P."/>
            <person name="Sobotka R."/>
            <person name="Henderson W.M."/>
            <person name="Schmieder P."/>
            <person name="Williams S.M."/>
            <person name="Lauderdale J.D."/>
            <person name="Wilde H.D."/>
            <person name="Gerrin W."/>
            <person name="Kust A."/>
            <person name="Washington J.W."/>
            <person name="Wagner C."/>
            <person name="Geier B."/>
            <person name="Liebeke M."/>
            <person name="Enke H."/>
            <person name="Niedermeyer T.H.J."/>
            <person name="Wilde S.B."/>
        </authorList>
    </citation>
    <scope>NUCLEOTIDE SEQUENCE [LARGE SCALE GENOMIC DNA]</scope>
    <source>
        <strain evidence="2">Thurmond2011</strain>
    </source>
</reference>
<evidence type="ECO:0000313" key="2">
    <source>
        <dbReference type="Proteomes" id="UP000667802"/>
    </source>
</evidence>
<sequence length="57" mass="6479">MSQNLISRSRRDRAIALLDETIHAMIDHHRLRGIIRDFQLKKSPIAVQTEGQGASQV</sequence>
<dbReference type="RefSeq" id="WP_208338489.1">
    <property type="nucleotide sequence ID" value="NZ_CAWQFN010000089.1"/>
</dbReference>
<gene>
    <name evidence="1" type="ORF">G7B40_023450</name>
</gene>
<proteinExistence type="predicted"/>
<evidence type="ECO:0000313" key="1">
    <source>
        <dbReference type="EMBL" id="MDR9897500.1"/>
    </source>
</evidence>
<accession>A0AAP5M9R7</accession>
<dbReference type="AlphaFoldDB" id="A0AAP5M9R7"/>
<organism evidence="1 2">
    <name type="scientific">Aetokthonos hydrillicola Thurmond2011</name>
    <dbReference type="NCBI Taxonomy" id="2712845"/>
    <lineage>
        <taxon>Bacteria</taxon>
        <taxon>Bacillati</taxon>
        <taxon>Cyanobacteriota</taxon>
        <taxon>Cyanophyceae</taxon>
        <taxon>Nostocales</taxon>
        <taxon>Hapalosiphonaceae</taxon>
        <taxon>Aetokthonos</taxon>
    </lineage>
</organism>
<keyword evidence="2" id="KW-1185">Reference proteome</keyword>